<dbReference type="EMBL" id="MU806092">
    <property type="protein sequence ID" value="KAJ3840147.1"/>
    <property type="molecule type" value="Genomic_DNA"/>
</dbReference>
<evidence type="ECO:0000313" key="1">
    <source>
        <dbReference type="EMBL" id="KAJ3840147.1"/>
    </source>
</evidence>
<protein>
    <submittedName>
        <fullName evidence="1">Uncharacterized protein</fullName>
    </submittedName>
</protein>
<feature type="non-terminal residue" evidence="1">
    <location>
        <position position="93"/>
    </location>
</feature>
<comment type="caution">
    <text evidence="1">The sequence shown here is derived from an EMBL/GenBank/DDBJ whole genome shotgun (WGS) entry which is preliminary data.</text>
</comment>
<dbReference type="Proteomes" id="UP001163846">
    <property type="component" value="Unassembled WGS sequence"/>
</dbReference>
<organism evidence="1 2">
    <name type="scientific">Lentinula raphanica</name>
    <dbReference type="NCBI Taxonomy" id="153919"/>
    <lineage>
        <taxon>Eukaryota</taxon>
        <taxon>Fungi</taxon>
        <taxon>Dikarya</taxon>
        <taxon>Basidiomycota</taxon>
        <taxon>Agaricomycotina</taxon>
        <taxon>Agaricomycetes</taxon>
        <taxon>Agaricomycetidae</taxon>
        <taxon>Agaricales</taxon>
        <taxon>Marasmiineae</taxon>
        <taxon>Omphalotaceae</taxon>
        <taxon>Lentinula</taxon>
    </lineage>
</organism>
<reference evidence="1" key="1">
    <citation type="submission" date="2022-08" db="EMBL/GenBank/DDBJ databases">
        <authorList>
            <consortium name="DOE Joint Genome Institute"/>
            <person name="Min B."/>
            <person name="Riley R."/>
            <person name="Sierra-Patev S."/>
            <person name="Naranjo-Ortiz M."/>
            <person name="Looney B."/>
            <person name="Konkel Z."/>
            <person name="Slot J.C."/>
            <person name="Sakamoto Y."/>
            <person name="Steenwyk J.L."/>
            <person name="Rokas A."/>
            <person name="Carro J."/>
            <person name="Camarero S."/>
            <person name="Ferreira P."/>
            <person name="Molpeceres G."/>
            <person name="Ruiz-Duenas F.J."/>
            <person name="Serrano A."/>
            <person name="Henrissat B."/>
            <person name="Drula E."/>
            <person name="Hughes K.W."/>
            <person name="Mata J.L."/>
            <person name="Ishikawa N.K."/>
            <person name="Vargas-Isla R."/>
            <person name="Ushijima S."/>
            <person name="Smith C.A."/>
            <person name="Ahrendt S."/>
            <person name="Andreopoulos W."/>
            <person name="He G."/>
            <person name="Labutti K."/>
            <person name="Lipzen A."/>
            <person name="Ng V."/>
            <person name="Sandor L."/>
            <person name="Barry K."/>
            <person name="Martinez A.T."/>
            <person name="Xiao Y."/>
            <person name="Gibbons J.G."/>
            <person name="Terashima K."/>
            <person name="Hibbett D.S."/>
            <person name="Grigoriev I.V."/>
        </authorList>
    </citation>
    <scope>NUCLEOTIDE SEQUENCE</scope>
    <source>
        <strain evidence="1">TFB9207</strain>
    </source>
</reference>
<dbReference type="AlphaFoldDB" id="A0AA38UFR4"/>
<proteinExistence type="predicted"/>
<gene>
    <name evidence="1" type="ORF">F5878DRAFT_534176</name>
</gene>
<keyword evidence="2" id="KW-1185">Reference proteome</keyword>
<accession>A0AA38UFR4</accession>
<evidence type="ECO:0000313" key="2">
    <source>
        <dbReference type="Proteomes" id="UP001163846"/>
    </source>
</evidence>
<sequence>MLLNLHSGKTNHRLGRLPLVLGMPVIIGSNYDVQAGVVNGTSGILRKIRYRLDSDNQRHLVSCVVECSNLKDFDYLPQLTPNHVAVMEDTVSM</sequence>
<name>A0AA38UFR4_9AGAR</name>